<proteinExistence type="inferred from homology"/>
<protein>
    <submittedName>
        <fullName evidence="8">Glycoside hydrolase family 32 protein</fullName>
    </submittedName>
</protein>
<evidence type="ECO:0000259" key="6">
    <source>
        <dbReference type="Pfam" id="PF00251"/>
    </source>
</evidence>
<dbReference type="Pfam" id="PF08244">
    <property type="entry name" value="Glyco_hydro_32C"/>
    <property type="match status" value="1"/>
</dbReference>
<dbReference type="InterPro" id="IPR018053">
    <property type="entry name" value="Glyco_hydro_32_AS"/>
</dbReference>
<name>A0ABS6K6E0_9FIRM</name>
<feature type="compositionally biased region" description="Basic and acidic residues" evidence="5">
    <location>
        <begin position="498"/>
        <end position="507"/>
    </location>
</feature>
<evidence type="ECO:0000256" key="2">
    <source>
        <dbReference type="ARBA" id="ARBA00022801"/>
    </source>
</evidence>
<gene>
    <name evidence="8" type="ORF">KTH90_08615</name>
</gene>
<evidence type="ECO:0000256" key="4">
    <source>
        <dbReference type="RuleBase" id="RU362110"/>
    </source>
</evidence>
<dbReference type="InterPro" id="IPR013189">
    <property type="entry name" value="Glyco_hydro_32_C"/>
</dbReference>
<evidence type="ECO:0000256" key="5">
    <source>
        <dbReference type="SAM" id="MobiDB-lite"/>
    </source>
</evidence>
<dbReference type="EMBL" id="JAHQCX010000004">
    <property type="protein sequence ID" value="MBU9726075.1"/>
    <property type="molecule type" value="Genomic_DNA"/>
</dbReference>
<dbReference type="SUPFAM" id="SSF49899">
    <property type="entry name" value="Concanavalin A-like lectins/glucanases"/>
    <property type="match status" value="1"/>
</dbReference>
<evidence type="ECO:0000313" key="8">
    <source>
        <dbReference type="EMBL" id="MBU9726075.1"/>
    </source>
</evidence>
<dbReference type="Pfam" id="PF00251">
    <property type="entry name" value="Glyco_hydro_32N"/>
    <property type="match status" value="1"/>
</dbReference>
<dbReference type="RefSeq" id="WP_158350301.1">
    <property type="nucleotide sequence ID" value="NZ_JAHQCX010000004.1"/>
</dbReference>
<dbReference type="PANTHER" id="PTHR42800:SF1">
    <property type="entry name" value="EXOINULINASE INUD (AFU_ORTHOLOGUE AFUA_5G00480)"/>
    <property type="match status" value="1"/>
</dbReference>
<feature type="domain" description="Glycosyl hydrolase family 32 C-terminal" evidence="7">
    <location>
        <begin position="357"/>
        <end position="459"/>
    </location>
</feature>
<comment type="similarity">
    <text evidence="1 4">Belongs to the glycosyl hydrolase 32 family.</text>
</comment>
<dbReference type="SMART" id="SM00640">
    <property type="entry name" value="Glyco_32"/>
    <property type="match status" value="1"/>
</dbReference>
<evidence type="ECO:0000256" key="3">
    <source>
        <dbReference type="ARBA" id="ARBA00023295"/>
    </source>
</evidence>
<dbReference type="Gene3D" id="2.115.10.20">
    <property type="entry name" value="Glycosyl hydrolase domain, family 43"/>
    <property type="match status" value="1"/>
</dbReference>
<feature type="compositionally biased region" description="Basic and acidic residues" evidence="5">
    <location>
        <begin position="477"/>
        <end position="490"/>
    </location>
</feature>
<dbReference type="PROSITE" id="PS00609">
    <property type="entry name" value="GLYCOSYL_HYDROL_F32"/>
    <property type="match status" value="1"/>
</dbReference>
<evidence type="ECO:0000259" key="7">
    <source>
        <dbReference type="Pfam" id="PF08244"/>
    </source>
</evidence>
<keyword evidence="2 4" id="KW-0378">Hydrolase</keyword>
<reference evidence="8 9" key="1">
    <citation type="submission" date="2021-06" db="EMBL/GenBank/DDBJ databases">
        <title>Description of novel taxa of the family Lachnospiraceae.</title>
        <authorList>
            <person name="Chaplin A.V."/>
            <person name="Sokolova S.R."/>
            <person name="Pikina A.P."/>
            <person name="Korzhanova M."/>
            <person name="Belova V."/>
            <person name="Korostin D."/>
            <person name="Efimov B.A."/>
        </authorList>
    </citation>
    <scope>NUCLEOTIDE SEQUENCE [LARGE SCALE GENOMIC DNA]</scope>
    <source>
        <strain evidence="8 9">ASD4241</strain>
    </source>
</reference>
<comment type="caution">
    <text evidence="8">The sequence shown here is derived from an EMBL/GenBank/DDBJ whole genome shotgun (WGS) entry which is preliminary data.</text>
</comment>
<dbReference type="InterPro" id="IPR013148">
    <property type="entry name" value="Glyco_hydro_32_N"/>
</dbReference>
<keyword evidence="3 4" id="KW-0326">Glycosidase</keyword>
<dbReference type="SUPFAM" id="SSF75005">
    <property type="entry name" value="Arabinanase/levansucrase/invertase"/>
    <property type="match status" value="1"/>
</dbReference>
<dbReference type="PANTHER" id="PTHR42800">
    <property type="entry name" value="EXOINULINASE INUD (AFU_ORTHOLOGUE AFUA_5G00480)"/>
    <property type="match status" value="1"/>
</dbReference>
<dbReference type="Proteomes" id="UP001314681">
    <property type="component" value="Unassembled WGS sequence"/>
</dbReference>
<dbReference type="InterPro" id="IPR001362">
    <property type="entry name" value="Glyco_hydro_32"/>
</dbReference>
<sequence>MDNKDNRMIKGYNRPGAHFSPPAGWVNDPNGLIFFEGYYHLYYQYDPDGLTHGAMHWGHARSTDLIHWEYLPVALYPDEHGEIFSGSMVYDRDNTSGFGTDAHGPLVAVFTHHREWGESVIQSQSLAYSLDGGNTFLKYAGNPVLNPGLRDFRDPKVFYHEPKERWIMVLSAGQEVQIYSSGNLKEWEYESTFKSGDQEPGEIWECPDLFPMALEDDKTAEPSQRGQVWILTVSVIIPERKYSCVRYFTGIFNGRKFIAQTPAGEKRILDFGYDFYAPVTYENVRGRRILMGWQNRWAYAEMLPAVKYRGTMSFPRELKLKKSGKDYRLAQYPVRELFEAAKPYPARTDKAAILLPGQPCYITMELPLRDETREFRLTNERNCLKILVNTKTKELEINRTSAFPDELGKEWLCRKISQREMKHPEYLHLLLDTNSVELFWGEGEAVCSMLYYAESDLTELLPDNQEVRYKLYRIPGKGDKCFDESTEEKQSGCNSRNTPERKKAATE</sequence>
<evidence type="ECO:0000256" key="1">
    <source>
        <dbReference type="ARBA" id="ARBA00009902"/>
    </source>
</evidence>
<feature type="region of interest" description="Disordered" evidence="5">
    <location>
        <begin position="477"/>
        <end position="507"/>
    </location>
</feature>
<evidence type="ECO:0000313" key="9">
    <source>
        <dbReference type="Proteomes" id="UP001314681"/>
    </source>
</evidence>
<dbReference type="InterPro" id="IPR023296">
    <property type="entry name" value="Glyco_hydro_beta-prop_sf"/>
</dbReference>
<keyword evidence="9" id="KW-1185">Reference proteome</keyword>
<dbReference type="GO" id="GO:0016787">
    <property type="term" value="F:hydrolase activity"/>
    <property type="evidence" value="ECO:0007669"/>
    <property type="project" value="UniProtKB-KW"/>
</dbReference>
<feature type="domain" description="Glycosyl hydrolase family 32 N-terminal" evidence="6">
    <location>
        <begin position="18"/>
        <end position="333"/>
    </location>
</feature>
<dbReference type="CDD" id="cd18622">
    <property type="entry name" value="GH32_Inu-like"/>
    <property type="match status" value="1"/>
</dbReference>
<dbReference type="Gene3D" id="2.60.120.560">
    <property type="entry name" value="Exo-inulinase, domain 1"/>
    <property type="match status" value="1"/>
</dbReference>
<accession>A0ABS6K6E0</accession>
<organism evidence="8 9">
    <name type="scientific">Diplocloster modestus</name>
    <dbReference type="NCBI Taxonomy" id="2850322"/>
    <lineage>
        <taxon>Bacteria</taxon>
        <taxon>Bacillati</taxon>
        <taxon>Bacillota</taxon>
        <taxon>Clostridia</taxon>
        <taxon>Lachnospirales</taxon>
        <taxon>Lachnospiraceae</taxon>
        <taxon>Diplocloster</taxon>
    </lineage>
</organism>
<dbReference type="InterPro" id="IPR013320">
    <property type="entry name" value="ConA-like_dom_sf"/>
</dbReference>